<dbReference type="PRINTS" id="PR00080">
    <property type="entry name" value="SDRFAMILY"/>
</dbReference>
<dbReference type="Gene3D" id="3.40.50.720">
    <property type="entry name" value="NAD(P)-binding Rossmann-like Domain"/>
    <property type="match status" value="1"/>
</dbReference>
<keyword evidence="2" id="KW-0521">NADP</keyword>
<dbReference type="PRINTS" id="PR00081">
    <property type="entry name" value="GDHRDH"/>
</dbReference>
<gene>
    <name evidence="5" type="ORF">VTK73DRAFT_1361</name>
</gene>
<evidence type="ECO:0000256" key="2">
    <source>
        <dbReference type="ARBA" id="ARBA00022857"/>
    </source>
</evidence>
<dbReference type="PANTHER" id="PTHR44169">
    <property type="entry name" value="NADPH-DEPENDENT 1-ACYLDIHYDROXYACETONE PHOSPHATE REDUCTASE"/>
    <property type="match status" value="1"/>
</dbReference>
<evidence type="ECO:0000256" key="3">
    <source>
        <dbReference type="ARBA" id="ARBA00023002"/>
    </source>
</evidence>
<name>A0ABR3X9Y3_9PEZI</name>
<dbReference type="InterPro" id="IPR036291">
    <property type="entry name" value="NAD(P)-bd_dom_sf"/>
</dbReference>
<proteinExistence type="inferred from homology"/>
<evidence type="ECO:0000256" key="1">
    <source>
        <dbReference type="ARBA" id="ARBA00006484"/>
    </source>
</evidence>
<evidence type="ECO:0000313" key="6">
    <source>
        <dbReference type="Proteomes" id="UP001586593"/>
    </source>
</evidence>
<dbReference type="InterPro" id="IPR020904">
    <property type="entry name" value="Sc_DH/Rdtase_CS"/>
</dbReference>
<reference evidence="5 6" key="1">
    <citation type="journal article" date="2024" name="Commun. Biol.">
        <title>Comparative genomic analysis of thermophilic fungi reveals convergent evolutionary adaptations and gene losses.</title>
        <authorList>
            <person name="Steindorff A.S."/>
            <person name="Aguilar-Pontes M.V."/>
            <person name="Robinson A.J."/>
            <person name="Andreopoulos B."/>
            <person name="LaButti K."/>
            <person name="Kuo A."/>
            <person name="Mondo S."/>
            <person name="Riley R."/>
            <person name="Otillar R."/>
            <person name="Haridas S."/>
            <person name="Lipzen A."/>
            <person name="Grimwood J."/>
            <person name="Schmutz J."/>
            <person name="Clum A."/>
            <person name="Reid I.D."/>
            <person name="Moisan M.C."/>
            <person name="Butler G."/>
            <person name="Nguyen T.T.M."/>
            <person name="Dewar K."/>
            <person name="Conant G."/>
            <person name="Drula E."/>
            <person name="Henrissat B."/>
            <person name="Hansel C."/>
            <person name="Singer S."/>
            <person name="Hutchinson M.I."/>
            <person name="de Vries R.P."/>
            <person name="Natvig D.O."/>
            <person name="Powell A.J."/>
            <person name="Tsang A."/>
            <person name="Grigoriev I.V."/>
        </authorList>
    </citation>
    <scope>NUCLEOTIDE SEQUENCE [LARGE SCALE GENOMIC DNA]</scope>
    <source>
        <strain evidence="5 6">ATCC 24622</strain>
    </source>
</reference>
<accession>A0ABR3X9Y3</accession>
<dbReference type="InterPro" id="IPR002347">
    <property type="entry name" value="SDR_fam"/>
</dbReference>
<dbReference type="Pfam" id="PF00106">
    <property type="entry name" value="adh_short"/>
    <property type="match status" value="1"/>
</dbReference>
<keyword evidence="3" id="KW-0560">Oxidoreductase</keyword>
<protein>
    <submittedName>
        <fullName evidence="5">Uncharacterized protein</fullName>
    </submittedName>
</protein>
<comment type="caution">
    <text evidence="5">The sequence shown here is derived from an EMBL/GenBank/DDBJ whole genome shotgun (WGS) entry which is preliminary data.</text>
</comment>
<dbReference type="EMBL" id="JAZHXJ010000133">
    <property type="protein sequence ID" value="KAL1872755.1"/>
    <property type="molecule type" value="Genomic_DNA"/>
</dbReference>
<dbReference type="PROSITE" id="PS00061">
    <property type="entry name" value="ADH_SHORT"/>
    <property type="match status" value="1"/>
</dbReference>
<comment type="similarity">
    <text evidence="1 4">Belongs to the short-chain dehydrogenases/reductases (SDR) family.</text>
</comment>
<evidence type="ECO:0000256" key="4">
    <source>
        <dbReference type="RuleBase" id="RU000363"/>
    </source>
</evidence>
<keyword evidence="6" id="KW-1185">Reference proteome</keyword>
<dbReference type="SUPFAM" id="SSF51735">
    <property type="entry name" value="NAD(P)-binding Rossmann-fold domains"/>
    <property type="match status" value="1"/>
</dbReference>
<dbReference type="PANTHER" id="PTHR44169:SF6">
    <property type="entry name" value="NADPH-DEPENDENT 1-ACYLDIHYDROXYACETONE PHOSPHATE REDUCTASE"/>
    <property type="match status" value="1"/>
</dbReference>
<evidence type="ECO:0000313" key="5">
    <source>
        <dbReference type="EMBL" id="KAL1872755.1"/>
    </source>
</evidence>
<sequence>MATCQAFVDQLIQARGLIVNIASLSAISPYVFGSVYCATKGAVVSYSRTLRLELQPFGVRVTVAMAGTVRSNTANHGHRSLPPGSLYERVRDIFQWRLTYSQTNATMPTDVFARHLVAATLRREVPSILRRWFGRPDYFYDGGMAFQVWLGHSLGEWLVDLVAYRRFGMNKLEAILRQEAAQKKLA</sequence>
<organism evidence="5 6">
    <name type="scientific">Phialemonium thermophilum</name>
    <dbReference type="NCBI Taxonomy" id="223376"/>
    <lineage>
        <taxon>Eukaryota</taxon>
        <taxon>Fungi</taxon>
        <taxon>Dikarya</taxon>
        <taxon>Ascomycota</taxon>
        <taxon>Pezizomycotina</taxon>
        <taxon>Sordariomycetes</taxon>
        <taxon>Sordariomycetidae</taxon>
        <taxon>Cephalothecales</taxon>
        <taxon>Cephalothecaceae</taxon>
        <taxon>Phialemonium</taxon>
    </lineage>
</organism>
<dbReference type="Proteomes" id="UP001586593">
    <property type="component" value="Unassembled WGS sequence"/>
</dbReference>